<proteinExistence type="predicted"/>
<sequence length="265" mass="27235">MFVLVDEEELEARKDRRVTAKNITVVGATGQIGRQLVDALTAAGHHVTGASRHSGVDAALGTGLDEALAGADVVIDVLNSPTMDDDAALAFFTATSANVSGAAKKAGVGHYVLLSIVGVDGLQGGGYLRGKVLQENTVAASGVPYTIVRATQFHEFTEMIAGALVDGDQVHAPDALIQPIATADVTAVLARVATEAPLYGVHDVGGPEKMTFAALAAAVLPQQNLRIRTDPAATYFGTPVTETSLVTGAGAELAPTRLADWLGAR</sequence>
<dbReference type="Proteomes" id="UP000192366">
    <property type="component" value="Unassembled WGS sequence"/>
</dbReference>
<dbReference type="Gene3D" id="3.40.50.720">
    <property type="entry name" value="NAD(P)-binding Rossmann-like Domain"/>
    <property type="match status" value="1"/>
</dbReference>
<evidence type="ECO:0000313" key="2">
    <source>
        <dbReference type="EMBL" id="ORA03338.1"/>
    </source>
</evidence>
<reference evidence="2 3" key="1">
    <citation type="submission" date="2017-02" db="EMBL/GenBank/DDBJ databases">
        <title>The new phylogeny of genus Mycobacterium.</title>
        <authorList>
            <person name="Tortoli E."/>
            <person name="Trovato A."/>
            <person name="Cirillo D.M."/>
        </authorList>
    </citation>
    <scope>NUCLEOTIDE SEQUENCE [LARGE SCALE GENOMIC DNA]</scope>
    <source>
        <strain evidence="2 3">DSM 45578</strain>
    </source>
</reference>
<dbReference type="PANTHER" id="PTHR12126:SF11">
    <property type="entry name" value="NADH DEHYDROGENASE [UBIQUINONE] 1 ALPHA SUBCOMPLEX SUBUNIT 9, MITOCHONDRIAL"/>
    <property type="match status" value="1"/>
</dbReference>
<dbReference type="InterPro" id="IPR016040">
    <property type="entry name" value="NAD(P)-bd_dom"/>
</dbReference>
<organism evidence="2 3">
    <name type="scientific">Mycolicibacterium bacteremicum</name>
    <name type="common">Mycobacterium bacteremicum</name>
    <dbReference type="NCBI Taxonomy" id="564198"/>
    <lineage>
        <taxon>Bacteria</taxon>
        <taxon>Bacillati</taxon>
        <taxon>Actinomycetota</taxon>
        <taxon>Actinomycetes</taxon>
        <taxon>Mycobacteriales</taxon>
        <taxon>Mycobacteriaceae</taxon>
        <taxon>Mycolicibacterium</taxon>
    </lineage>
</organism>
<gene>
    <name evidence="2" type="ORF">BST17_19495</name>
</gene>
<feature type="domain" description="NAD(P)-binding" evidence="1">
    <location>
        <begin position="27"/>
        <end position="195"/>
    </location>
</feature>
<dbReference type="AlphaFoldDB" id="A0A1W9YTD1"/>
<comment type="caution">
    <text evidence="2">The sequence shown here is derived from an EMBL/GenBank/DDBJ whole genome shotgun (WGS) entry which is preliminary data.</text>
</comment>
<accession>A0A1W9YTD1</accession>
<dbReference type="EMBL" id="MVHJ01000018">
    <property type="protein sequence ID" value="ORA03338.1"/>
    <property type="molecule type" value="Genomic_DNA"/>
</dbReference>
<protein>
    <submittedName>
        <fullName evidence="2">LysR family transcriptional regulator</fullName>
    </submittedName>
</protein>
<dbReference type="InterPro" id="IPR036291">
    <property type="entry name" value="NAD(P)-bd_dom_sf"/>
</dbReference>
<dbReference type="PANTHER" id="PTHR12126">
    <property type="entry name" value="NADH-UBIQUINONE OXIDOREDUCTASE 39 KDA SUBUNIT-RELATED"/>
    <property type="match status" value="1"/>
</dbReference>
<dbReference type="SUPFAM" id="SSF51735">
    <property type="entry name" value="NAD(P)-binding Rossmann-fold domains"/>
    <property type="match status" value="1"/>
</dbReference>
<evidence type="ECO:0000313" key="3">
    <source>
        <dbReference type="Proteomes" id="UP000192366"/>
    </source>
</evidence>
<dbReference type="InterPro" id="IPR051207">
    <property type="entry name" value="ComplexI_NDUFA9_subunit"/>
</dbReference>
<dbReference type="STRING" id="564198.BST17_19495"/>
<dbReference type="Pfam" id="PF13460">
    <property type="entry name" value="NAD_binding_10"/>
    <property type="match status" value="1"/>
</dbReference>
<keyword evidence="3" id="KW-1185">Reference proteome</keyword>
<name>A0A1W9YTD1_MYCBA</name>
<evidence type="ECO:0000259" key="1">
    <source>
        <dbReference type="Pfam" id="PF13460"/>
    </source>
</evidence>
<dbReference type="GO" id="GO:0044877">
    <property type="term" value="F:protein-containing complex binding"/>
    <property type="evidence" value="ECO:0007669"/>
    <property type="project" value="TreeGrafter"/>
</dbReference>